<dbReference type="EnsemblPlants" id="OGLUM10G05980.1">
    <property type="protein sequence ID" value="OGLUM10G05980.1"/>
    <property type="gene ID" value="OGLUM10G05980"/>
</dbReference>
<keyword evidence="3" id="KW-1185">Reference proteome</keyword>
<reference evidence="2" key="2">
    <citation type="submission" date="2018-05" db="EMBL/GenBank/DDBJ databases">
        <title>OgluRS3 (Oryza glumaepatula Reference Sequence Version 3).</title>
        <authorList>
            <person name="Zhang J."/>
            <person name="Kudrna D."/>
            <person name="Lee S."/>
            <person name="Talag J."/>
            <person name="Welchert J."/>
            <person name="Wing R.A."/>
        </authorList>
    </citation>
    <scope>NUCLEOTIDE SEQUENCE [LARGE SCALE GENOMIC DNA]</scope>
</reference>
<evidence type="ECO:0000313" key="3">
    <source>
        <dbReference type="Proteomes" id="UP000026961"/>
    </source>
</evidence>
<evidence type="ECO:0000256" key="1">
    <source>
        <dbReference type="SAM" id="MobiDB-lite"/>
    </source>
</evidence>
<accession>A0A0E0B936</accession>
<feature type="region of interest" description="Disordered" evidence="1">
    <location>
        <begin position="1"/>
        <end position="26"/>
    </location>
</feature>
<evidence type="ECO:0000313" key="2">
    <source>
        <dbReference type="EnsemblPlants" id="OGLUM10G05980.1"/>
    </source>
</evidence>
<proteinExistence type="predicted"/>
<dbReference type="HOGENOM" id="CLU_2149770_0_0_1"/>
<organism evidence="2">
    <name type="scientific">Oryza glumipatula</name>
    <dbReference type="NCBI Taxonomy" id="40148"/>
    <lineage>
        <taxon>Eukaryota</taxon>
        <taxon>Viridiplantae</taxon>
        <taxon>Streptophyta</taxon>
        <taxon>Embryophyta</taxon>
        <taxon>Tracheophyta</taxon>
        <taxon>Spermatophyta</taxon>
        <taxon>Magnoliopsida</taxon>
        <taxon>Liliopsida</taxon>
        <taxon>Poales</taxon>
        <taxon>Poaceae</taxon>
        <taxon>BOP clade</taxon>
        <taxon>Oryzoideae</taxon>
        <taxon>Oryzeae</taxon>
        <taxon>Oryzinae</taxon>
        <taxon>Oryza</taxon>
    </lineage>
</organism>
<reference evidence="2" key="1">
    <citation type="submission" date="2015-04" db="UniProtKB">
        <authorList>
            <consortium name="EnsemblPlants"/>
        </authorList>
    </citation>
    <scope>IDENTIFICATION</scope>
</reference>
<name>A0A0E0B936_9ORYZ</name>
<sequence>MATTARPALGEMGSTVPRSQRRRPPDDDCQMVAWMVEGASTVNGGLRARPPRRNRQGCVPLYSVPHQRCHDDHGNADDQRVARPTGDVGVLVEIGSAMPSRSATTMWMVRCY</sequence>
<dbReference type="Gramene" id="OGLUM10G05980.1">
    <property type="protein sequence ID" value="OGLUM10G05980.1"/>
    <property type="gene ID" value="OGLUM10G05980"/>
</dbReference>
<dbReference type="AlphaFoldDB" id="A0A0E0B936"/>
<protein>
    <submittedName>
        <fullName evidence="2">Uncharacterized protein</fullName>
    </submittedName>
</protein>
<dbReference type="Proteomes" id="UP000026961">
    <property type="component" value="Chromosome 10"/>
</dbReference>